<dbReference type="InterPro" id="IPR011042">
    <property type="entry name" value="6-blade_b-propeller_TolB-like"/>
</dbReference>
<sequence length="483" mass="52754">MVRFCILLSIFIQGCSPIRGLFNISDSKTNNYWWIALLQGNVGSAYRENSEALDENKNDLTENVFPENLDAFNENADALGWTLLVGAPNANTVDSRLAIDTNGFIYLAGSTNGGVYNENSIGARDLILGKYDSQKNVIWTKQVGVPGVNLSAADVGVDERGNVYITGSTMGNFANELRSARDLFVIKFDPNGREVWRLQRGPIGERYFVSPEKIFVDPNGIAYIVGTSNGPFGGPVQGRNGFLFKIDEFGTERWRIQISIPGAEIFPEGVVVAHDTGDIFVTGYGNANFENDTTPGTGNEDLFILKYNRAGRRQFFAQLGNAFNTTEGTSVTLDTFGNLFVGGKSDANFDPGGAGGTSSRGTLVKYDSFGVRQWIRQLGPIDGRRNTKITAITTDAEGNVYATGRTDGNVIDGSENSIGFEDGFLTKYDSFGNREWARQMGNTLGTGIRQDLQGNFYWAGLTNTSLNEIQPAGLSDLFLLKFR</sequence>
<dbReference type="Pfam" id="PF06739">
    <property type="entry name" value="SBBP"/>
    <property type="match status" value="4"/>
</dbReference>
<dbReference type="PROSITE" id="PS51257">
    <property type="entry name" value="PROKAR_LIPOPROTEIN"/>
    <property type="match status" value="1"/>
</dbReference>
<dbReference type="InterPro" id="IPR010620">
    <property type="entry name" value="SBBP_repeat"/>
</dbReference>
<name>N1WGD3_9LEPT</name>
<protein>
    <submittedName>
        <fullName evidence="1">Beta-propeller repeat protein</fullName>
    </submittedName>
</protein>
<gene>
    <name evidence="1" type="ORF">LEP1GSC060_2497</name>
</gene>
<dbReference type="InterPro" id="IPR052918">
    <property type="entry name" value="Motility_Chemotaxis_Reg"/>
</dbReference>
<keyword evidence="2" id="KW-1185">Reference proteome</keyword>
<evidence type="ECO:0000313" key="1">
    <source>
        <dbReference type="EMBL" id="EMY79331.1"/>
    </source>
</evidence>
<reference evidence="1" key="1">
    <citation type="submission" date="2013-03" db="EMBL/GenBank/DDBJ databases">
        <authorList>
            <person name="Harkins D.M."/>
            <person name="Durkin A.S."/>
            <person name="Brinkac L.M."/>
            <person name="Haft D.H."/>
            <person name="Selengut J.D."/>
            <person name="Sanka R."/>
            <person name="DePew J."/>
            <person name="Purushe J."/>
            <person name="Hartskeerl R.A."/>
            <person name="Ahmed A."/>
            <person name="van der Linden H."/>
            <person name="Goris M.G.A."/>
            <person name="Vinetz J.M."/>
            <person name="Sutton G.G."/>
            <person name="Nierman W.C."/>
            <person name="Fouts D.E."/>
        </authorList>
    </citation>
    <scope>NUCLEOTIDE SEQUENCE [LARGE SCALE GENOMIC DNA]</scope>
    <source>
        <strain evidence="1">ICFT</strain>
    </source>
</reference>
<comment type="caution">
    <text evidence="1">The sequence shown here is derived from an EMBL/GenBank/DDBJ whole genome shotgun (WGS) entry which is preliminary data.</text>
</comment>
<organism evidence="1 2">
    <name type="scientific">Leptospira weilii serovar Ranarum str. ICFT</name>
    <dbReference type="NCBI Taxonomy" id="1218598"/>
    <lineage>
        <taxon>Bacteria</taxon>
        <taxon>Pseudomonadati</taxon>
        <taxon>Spirochaetota</taxon>
        <taxon>Spirochaetia</taxon>
        <taxon>Leptospirales</taxon>
        <taxon>Leptospiraceae</taxon>
        <taxon>Leptospira</taxon>
    </lineage>
</organism>
<dbReference type="PANTHER" id="PTHR35580">
    <property type="entry name" value="CELL SURFACE GLYCOPROTEIN (S-LAYER PROTEIN)-LIKE PROTEIN"/>
    <property type="match status" value="1"/>
</dbReference>
<dbReference type="Proteomes" id="UP000012313">
    <property type="component" value="Unassembled WGS sequence"/>
</dbReference>
<dbReference type="PANTHER" id="PTHR35580:SF1">
    <property type="entry name" value="PHYTASE-LIKE DOMAIN-CONTAINING PROTEIN"/>
    <property type="match status" value="1"/>
</dbReference>
<accession>N1WGD3</accession>
<dbReference type="OrthoDB" id="344059at2"/>
<dbReference type="SUPFAM" id="SSF101898">
    <property type="entry name" value="NHL repeat"/>
    <property type="match status" value="1"/>
</dbReference>
<proteinExistence type="predicted"/>
<dbReference type="RefSeq" id="WP_002994992.1">
    <property type="nucleotide sequence ID" value="NZ_AOHC02000012.1"/>
</dbReference>
<dbReference type="AlphaFoldDB" id="N1WGD3"/>
<evidence type="ECO:0000313" key="2">
    <source>
        <dbReference type="Proteomes" id="UP000012313"/>
    </source>
</evidence>
<dbReference type="Gene3D" id="2.120.10.30">
    <property type="entry name" value="TolB, C-terminal domain"/>
    <property type="match status" value="1"/>
</dbReference>
<dbReference type="STRING" id="1218598.LEP1GSC060_2497"/>
<dbReference type="NCBIfam" id="NF047494">
    <property type="entry name" value="Lepto_SBBP_lipo"/>
    <property type="match status" value="1"/>
</dbReference>
<dbReference type="EMBL" id="AOHC02000012">
    <property type="protein sequence ID" value="EMY79331.1"/>
    <property type="molecule type" value="Genomic_DNA"/>
</dbReference>